<keyword evidence="4 6" id="KW-1133">Transmembrane helix</keyword>
<feature type="transmembrane region" description="Helical" evidence="6">
    <location>
        <begin position="208"/>
        <end position="228"/>
    </location>
</feature>
<evidence type="ECO:0000256" key="2">
    <source>
        <dbReference type="ARBA" id="ARBA00009773"/>
    </source>
</evidence>
<feature type="transmembrane region" description="Helical" evidence="6">
    <location>
        <begin position="62"/>
        <end position="87"/>
    </location>
</feature>
<evidence type="ECO:0008006" key="8">
    <source>
        <dbReference type="Google" id="ProtNLM"/>
    </source>
</evidence>
<dbReference type="AlphaFoldDB" id="A0A0W8EZQ7"/>
<dbReference type="PANTHER" id="PTHR21716">
    <property type="entry name" value="TRANSMEMBRANE PROTEIN"/>
    <property type="match status" value="1"/>
</dbReference>
<name>A0A0W8EZQ7_9ZZZZ</name>
<feature type="transmembrane region" description="Helical" evidence="6">
    <location>
        <begin position="9"/>
        <end position="26"/>
    </location>
</feature>
<dbReference type="Pfam" id="PF01594">
    <property type="entry name" value="AI-2E_transport"/>
    <property type="match status" value="1"/>
</dbReference>
<keyword evidence="5 6" id="KW-0472">Membrane</keyword>
<comment type="subcellular location">
    <subcellularLocation>
        <location evidence="1">Membrane</location>
        <topology evidence="1">Multi-pass membrane protein</topology>
    </subcellularLocation>
</comment>
<dbReference type="EMBL" id="LNQE01001705">
    <property type="protein sequence ID" value="KUG14079.1"/>
    <property type="molecule type" value="Genomic_DNA"/>
</dbReference>
<evidence type="ECO:0000313" key="7">
    <source>
        <dbReference type="EMBL" id="KUG14079.1"/>
    </source>
</evidence>
<gene>
    <name evidence="7" type="ORF">ASZ90_016290</name>
</gene>
<comment type="caution">
    <text evidence="7">The sequence shown here is derived from an EMBL/GenBank/DDBJ whole genome shotgun (WGS) entry which is preliminary data.</text>
</comment>
<keyword evidence="3 6" id="KW-0812">Transmembrane</keyword>
<sequence length="354" mass="38667">MTFPSGQQGISRAFILLVFCFLLVIALKMTSYLVTILVVSLVLAMLTYPLMERLRKKGLSDILAVSVVTGIAFLLILILVALTVFGFSTLIKDLPLYQAELTQRIGEIEGTLTGFGFSGVLATAPTPDLKYVADLVVSSVTGIGDLILYLFFIGVTTFFLLLELPRLPERLKKIPALKDGKVSELSRMSQYMIGFVVVRTEANAVHGLLFGGTLFLMGVHAALLWGVLTFFLGYIPYIGLILASLPAIFFAWLQFGWWGAAAVIALVCILNLVVENPVFSYLAARKFQMPALVVVLSVIIWGWILGIAGMIFAVPITLGILILFQCSDELAWVNTLLGVDQLFVKDPGQEPPRG</sequence>
<feature type="transmembrane region" description="Helical" evidence="6">
    <location>
        <begin position="291"/>
        <end position="324"/>
    </location>
</feature>
<dbReference type="PANTHER" id="PTHR21716:SF64">
    <property type="entry name" value="AI-2 TRANSPORT PROTEIN TQSA"/>
    <property type="match status" value="1"/>
</dbReference>
<dbReference type="GO" id="GO:0016020">
    <property type="term" value="C:membrane"/>
    <property type="evidence" value="ECO:0007669"/>
    <property type="project" value="UniProtKB-SubCell"/>
</dbReference>
<feature type="transmembrane region" description="Helical" evidence="6">
    <location>
        <begin position="146"/>
        <end position="164"/>
    </location>
</feature>
<evidence type="ECO:0000256" key="5">
    <source>
        <dbReference type="ARBA" id="ARBA00023136"/>
    </source>
</evidence>
<feature type="transmembrane region" description="Helical" evidence="6">
    <location>
        <begin position="32"/>
        <end position="50"/>
    </location>
</feature>
<feature type="transmembrane region" description="Helical" evidence="6">
    <location>
        <begin position="234"/>
        <end position="253"/>
    </location>
</feature>
<evidence type="ECO:0000256" key="3">
    <source>
        <dbReference type="ARBA" id="ARBA00022692"/>
    </source>
</evidence>
<reference evidence="7" key="1">
    <citation type="journal article" date="2015" name="Proc. Natl. Acad. Sci. U.S.A.">
        <title>Networks of energetic and metabolic interactions define dynamics in microbial communities.</title>
        <authorList>
            <person name="Embree M."/>
            <person name="Liu J.K."/>
            <person name="Al-Bassam M.M."/>
            <person name="Zengler K."/>
        </authorList>
    </citation>
    <scope>NUCLEOTIDE SEQUENCE</scope>
</reference>
<proteinExistence type="inferred from homology"/>
<evidence type="ECO:0000256" key="4">
    <source>
        <dbReference type="ARBA" id="ARBA00022989"/>
    </source>
</evidence>
<dbReference type="GO" id="GO:0055085">
    <property type="term" value="P:transmembrane transport"/>
    <property type="evidence" value="ECO:0007669"/>
    <property type="project" value="TreeGrafter"/>
</dbReference>
<organism evidence="7">
    <name type="scientific">hydrocarbon metagenome</name>
    <dbReference type="NCBI Taxonomy" id="938273"/>
    <lineage>
        <taxon>unclassified sequences</taxon>
        <taxon>metagenomes</taxon>
        <taxon>ecological metagenomes</taxon>
    </lineage>
</organism>
<dbReference type="InterPro" id="IPR002549">
    <property type="entry name" value="AI-2E-like"/>
</dbReference>
<feature type="transmembrane region" description="Helical" evidence="6">
    <location>
        <begin position="260"/>
        <end position="279"/>
    </location>
</feature>
<accession>A0A0W8EZQ7</accession>
<comment type="similarity">
    <text evidence="2">Belongs to the autoinducer-2 exporter (AI-2E) (TC 2.A.86) family.</text>
</comment>
<protein>
    <recommendedName>
        <fullName evidence="8">Transport protein</fullName>
    </recommendedName>
</protein>
<evidence type="ECO:0000256" key="6">
    <source>
        <dbReference type="SAM" id="Phobius"/>
    </source>
</evidence>
<evidence type="ECO:0000256" key="1">
    <source>
        <dbReference type="ARBA" id="ARBA00004141"/>
    </source>
</evidence>